<evidence type="ECO:0000313" key="1">
    <source>
        <dbReference type="EMBL" id="QEE16521.1"/>
    </source>
</evidence>
<evidence type="ECO:0000313" key="2">
    <source>
        <dbReference type="Proteomes" id="UP000321408"/>
    </source>
</evidence>
<protein>
    <submittedName>
        <fullName evidence="1">Methanogenesis marker 9 domain-containing protein</fullName>
    </submittedName>
</protein>
<reference evidence="1 2" key="2">
    <citation type="journal article" date="2024" name="Int. J. Syst. Evol. Microbiol.">
        <title>Promethearchaeum syntrophicum gen. nov., sp. nov., an anaerobic, obligately syntrophic archaeon, the first isolate of the lineage 'Asgard' archaea, and proposal of the new archaeal phylum Promethearchaeota phyl. nov. and kingdom Promethearchaeati regn. nov.</title>
        <authorList>
            <person name="Imachi H."/>
            <person name="Nobu M.K."/>
            <person name="Kato S."/>
            <person name="Takaki Y."/>
            <person name="Miyazaki M."/>
            <person name="Miyata M."/>
            <person name="Ogawara M."/>
            <person name="Saito Y."/>
            <person name="Sakai S."/>
            <person name="Tahara Y.O."/>
            <person name="Takano Y."/>
            <person name="Tasumi E."/>
            <person name="Uematsu K."/>
            <person name="Yoshimura T."/>
            <person name="Itoh T."/>
            <person name="Ohkuma M."/>
            <person name="Takai K."/>
        </authorList>
    </citation>
    <scope>NUCLEOTIDE SEQUENCE [LARGE SCALE GENOMIC DNA]</scope>
    <source>
        <strain evidence="1 2">MK-D1</strain>
    </source>
</reference>
<name>A0A5B9DBV9_9ARCH</name>
<dbReference type="RefSeq" id="WP_147663396.1">
    <property type="nucleotide sequence ID" value="NZ_CP042905.2"/>
</dbReference>
<dbReference type="GeneID" id="41330339"/>
<reference evidence="1 2" key="1">
    <citation type="journal article" date="2020" name="Nature">
        <title>Isolation of an archaeon at the prokaryote-eukaryote interface.</title>
        <authorList>
            <person name="Imachi H."/>
            <person name="Nobu M.K."/>
            <person name="Nakahara N."/>
            <person name="Morono Y."/>
            <person name="Ogawara M."/>
            <person name="Takaki Y."/>
            <person name="Takano Y."/>
            <person name="Uematsu K."/>
            <person name="Ikuta T."/>
            <person name="Ito M."/>
            <person name="Matsui Y."/>
            <person name="Miyazaki M."/>
            <person name="Murata K."/>
            <person name="Saito Y."/>
            <person name="Sakai S."/>
            <person name="Song C."/>
            <person name="Tasumi E."/>
            <person name="Yamanaka Y."/>
            <person name="Yamaguchi T."/>
            <person name="Kamagata Y."/>
            <person name="Tamaki H."/>
            <person name="Takai K."/>
        </authorList>
    </citation>
    <scope>NUCLEOTIDE SEQUENCE [LARGE SCALE GENOMIC DNA]</scope>
    <source>
        <strain evidence="1 2">MK-D1</strain>
    </source>
</reference>
<organism evidence="1 2">
    <name type="scientific">Promethearchaeum syntrophicum</name>
    <dbReference type="NCBI Taxonomy" id="2594042"/>
    <lineage>
        <taxon>Archaea</taxon>
        <taxon>Promethearchaeati</taxon>
        <taxon>Promethearchaeota</taxon>
        <taxon>Promethearchaeia</taxon>
        <taxon>Promethearchaeales</taxon>
        <taxon>Promethearchaeaceae</taxon>
        <taxon>Promethearchaeum</taxon>
    </lineage>
</organism>
<sequence>MNSITNQNINKNFLRNVPSWENAPVPICMGGDLRALTFCCKPGSSLTFGYKCLRDTKLKEIGMSAHEFINIKEKFSEKHKWFDDGCCFGSLAYCCMRKSGCNRRDPALKRRYPRMSKEEALAEYFRLKKELASIILNNAQNPLAGKK</sequence>
<proteinExistence type="predicted"/>
<dbReference type="EMBL" id="CP042905">
    <property type="protein sequence ID" value="QEE16521.1"/>
    <property type="molecule type" value="Genomic_DNA"/>
</dbReference>
<gene>
    <name evidence="1" type="ORF">DSAG12_02351</name>
</gene>
<accession>A0A5B9DBV9</accession>
<dbReference type="AlphaFoldDB" id="A0A5B9DBV9"/>
<keyword evidence="2" id="KW-1185">Reference proteome</keyword>
<dbReference type="KEGG" id="psyt:DSAG12_02351"/>
<dbReference type="OrthoDB" id="145053at2157"/>
<dbReference type="Proteomes" id="UP000321408">
    <property type="component" value="Chromosome"/>
</dbReference>